<dbReference type="KEGG" id="crq:GCK72_010384"/>
<feature type="domain" description="PHD-type" evidence="6">
    <location>
        <begin position="62"/>
        <end position="109"/>
    </location>
</feature>
<keyword evidence="3" id="KW-0862">Zinc</keyword>
<proteinExistence type="predicted"/>
<keyword evidence="8" id="KW-1185">Reference proteome</keyword>
<sequence length="1152" mass="131939">MQRKEKEAKKKLKYDSTDGLLLEIRRMCGYPEQTVEEERSPRVSLSGKKKKQIEEEWKWIEAQLCGLCSIGGDILCCETCPASFHLSCIGIEASEVPDGAFHCHRCTSLPTDVQLFAPETCTSTTPQHRVGYEFYRNWEAIRWQYKRLKKEPTKPVQGPLTEMDSIDNTFPDCHLKNSLTLINSLNYSFPSRYTDAVKKYPDDSMEVKRSYKAGETCVQCELQDDWSPMLLCDFCEQAWHQKCVYPPMITMPKRNYWMCPRHTAVRIDNLVLGEELTRNERNVLIEKYGEPEVSFELFEKFCNATIERRIGCNDNLDVIYYAPVREEVASCVSPVLIHKKNNWRKGGRGKKKAESRYFDTSYGLEDIPDAFSSSSLKNLRKISDNTLVERKDRVLDQLDQKRSQQLTEDELLSTIMPYDEVIKMMRGDLDPKETIRGSGIQSICTLPDKIYRKKLKADIDLLIQFLGFGNDHDERKFSSFQTEAFFRRCTPPPSAQNTLCQKSLREVLLNSQKEALELSQVYKYHPDSKKIDHFVLLAHDIYFESAEERDSYFPSSMTIWSKEPIMALTAKWAKQSCVKIKEESPAEPVDDKMVDGGINAIVASINETTSSGPILGPGSSEVIAAHYVVDPAELESTGRALESNEPQGPLYASSQHSSLQSPQQSSQQSPQQAYLNIEFKEDGPNIAQYINDSGPLEQNIAEAVGRLSLDNFEDLKYNDYQEKAVSIYEYPGYLGEDDWYEADVRRAKSLNDLVDKPIWSHVNKNMQNFLLREQIETMQFDHDYAAIDRRQISDDSVPNDLHNYISSESVKDRYEYEERESQSPDTEFLSPNPPDGYENYDIRRRGRPKGSKNRKEGEPIRPRKKYPTSSSGRSRGRGGRPRSIRGSRGTPSAASSFDEEGPSRRQSVTFSSDAPDSPEQSIASVSKRIQEEVDEAREKYAKLMLTKNLEEDKDTYFSTRNDALESWTAEQRKELTKRVITGRLSSLIPFEARYFLPSQRVLARVEIDDYHLSIAIQRCLTKIGTAQDCHIRIDKLADSFCNDLADYHCDIIREYHSNDFYLSTLATEMVIVNDVVICRPRLTHFEEAERNRSNGSIPFIPSNIRCQCRKRSDQQISNLENNGQVITSGIVKLEDGALIQIGCVAFKFFKNS</sequence>
<dbReference type="OMA" id="PIAIQRC"/>
<dbReference type="InterPro" id="IPR013083">
    <property type="entry name" value="Znf_RING/FYVE/PHD"/>
</dbReference>
<dbReference type="GO" id="GO:0003714">
    <property type="term" value="F:transcription corepressor activity"/>
    <property type="evidence" value="ECO:0007669"/>
    <property type="project" value="InterPro"/>
</dbReference>
<dbReference type="InterPro" id="IPR019786">
    <property type="entry name" value="Zinc_finger_PHD-type_CS"/>
</dbReference>
<dbReference type="GO" id="GO:0000122">
    <property type="term" value="P:negative regulation of transcription by RNA polymerase II"/>
    <property type="evidence" value="ECO:0007669"/>
    <property type="project" value="TreeGrafter"/>
</dbReference>
<dbReference type="PROSITE" id="PS01359">
    <property type="entry name" value="ZF_PHD_1"/>
    <property type="match status" value="1"/>
</dbReference>
<gene>
    <name evidence="7" type="primary">Cre-athp-1</name>
    <name evidence="7" type="ORF">CRE_04633</name>
</gene>
<dbReference type="FunCoup" id="E3LYF2">
    <property type="interactions" value="1596"/>
</dbReference>
<dbReference type="InterPro" id="IPR011011">
    <property type="entry name" value="Znf_FYVE_PHD"/>
</dbReference>
<dbReference type="AlphaFoldDB" id="E3LYF2"/>
<dbReference type="GeneID" id="9825794"/>
<dbReference type="InterPro" id="IPR019787">
    <property type="entry name" value="Znf_PHD-finger"/>
</dbReference>
<reference evidence="7" key="1">
    <citation type="submission" date="2007-07" db="EMBL/GenBank/DDBJ databases">
        <title>PCAP assembly of the Caenorhabditis remanei genome.</title>
        <authorList>
            <consortium name="The Caenorhabditis remanei Sequencing Consortium"/>
            <person name="Wilson R.K."/>
        </authorList>
    </citation>
    <scope>NUCLEOTIDE SEQUENCE [LARGE SCALE GENOMIC DNA]</scope>
    <source>
        <strain evidence="7">PB4641</strain>
    </source>
</reference>
<evidence type="ECO:0000256" key="2">
    <source>
        <dbReference type="ARBA" id="ARBA00022771"/>
    </source>
</evidence>
<dbReference type="CTD" id="9825794"/>
<feature type="region of interest" description="Disordered" evidence="5">
    <location>
        <begin position="795"/>
        <end position="930"/>
    </location>
</feature>
<evidence type="ECO:0000313" key="8">
    <source>
        <dbReference type="Proteomes" id="UP000008281"/>
    </source>
</evidence>
<dbReference type="PANTHER" id="PTHR46309:SF1">
    <property type="entry name" value="PHD FINGER PROTEIN 12"/>
    <property type="match status" value="1"/>
</dbReference>
<feature type="compositionally biased region" description="Low complexity" evidence="5">
    <location>
        <begin position="653"/>
        <end position="671"/>
    </location>
</feature>
<dbReference type="InterPro" id="IPR042163">
    <property type="entry name" value="PHF12"/>
</dbReference>
<dbReference type="GO" id="GO:0008270">
    <property type="term" value="F:zinc ion binding"/>
    <property type="evidence" value="ECO:0007669"/>
    <property type="project" value="UniProtKB-KW"/>
</dbReference>
<dbReference type="RefSeq" id="XP_003110966.2">
    <property type="nucleotide sequence ID" value="XM_003110918.2"/>
</dbReference>
<feature type="compositionally biased region" description="Basic and acidic residues" evidence="5">
    <location>
        <begin position="809"/>
        <end position="822"/>
    </location>
</feature>
<dbReference type="CDD" id="cd15534">
    <property type="entry name" value="PHD2_PHF12_Rco1"/>
    <property type="match status" value="1"/>
</dbReference>
<dbReference type="PANTHER" id="PTHR46309">
    <property type="entry name" value="PHD FINGER PROTEIN 12"/>
    <property type="match status" value="1"/>
</dbReference>
<dbReference type="GO" id="GO:0070822">
    <property type="term" value="C:Sin3-type complex"/>
    <property type="evidence" value="ECO:0007669"/>
    <property type="project" value="TreeGrafter"/>
</dbReference>
<dbReference type="CDD" id="cd15567">
    <property type="entry name" value="PHD4_NSD"/>
    <property type="match status" value="1"/>
</dbReference>
<dbReference type="eggNOG" id="KOG4299">
    <property type="taxonomic scope" value="Eukaryota"/>
</dbReference>
<dbReference type="SMART" id="SM00249">
    <property type="entry name" value="PHD"/>
    <property type="match status" value="2"/>
</dbReference>
<evidence type="ECO:0000256" key="3">
    <source>
        <dbReference type="ARBA" id="ARBA00022833"/>
    </source>
</evidence>
<dbReference type="Gene3D" id="3.30.40.10">
    <property type="entry name" value="Zinc/RING finger domain, C3HC4 (zinc finger)"/>
    <property type="match status" value="2"/>
</dbReference>
<dbReference type="InParanoid" id="E3LYF2"/>
<protein>
    <submittedName>
        <fullName evidence="7">CRE-ATHP-1 protein</fullName>
    </submittedName>
</protein>
<dbReference type="STRING" id="31234.E3LYF2"/>
<dbReference type="Proteomes" id="UP000008281">
    <property type="component" value="Unassembled WGS sequence"/>
</dbReference>
<evidence type="ECO:0000313" key="7">
    <source>
        <dbReference type="EMBL" id="EFO86798.1"/>
    </source>
</evidence>
<name>E3LYF2_CAERE</name>
<dbReference type="HOGENOM" id="CLU_276615_0_0_1"/>
<keyword evidence="1" id="KW-0479">Metal-binding</keyword>
<organism evidence="8">
    <name type="scientific">Caenorhabditis remanei</name>
    <name type="common">Caenorhabditis vulgaris</name>
    <dbReference type="NCBI Taxonomy" id="31234"/>
    <lineage>
        <taxon>Eukaryota</taxon>
        <taxon>Metazoa</taxon>
        <taxon>Ecdysozoa</taxon>
        <taxon>Nematoda</taxon>
        <taxon>Chromadorea</taxon>
        <taxon>Rhabditida</taxon>
        <taxon>Rhabditina</taxon>
        <taxon>Rhabditomorpha</taxon>
        <taxon>Rhabditoidea</taxon>
        <taxon>Rhabditidae</taxon>
        <taxon>Peloderinae</taxon>
        <taxon>Caenorhabditis</taxon>
    </lineage>
</organism>
<dbReference type="Pfam" id="PF00628">
    <property type="entry name" value="PHD"/>
    <property type="match status" value="2"/>
</dbReference>
<evidence type="ECO:0000256" key="1">
    <source>
        <dbReference type="ARBA" id="ARBA00022723"/>
    </source>
</evidence>
<feature type="compositionally biased region" description="Polar residues" evidence="5">
    <location>
        <begin position="904"/>
        <end position="924"/>
    </location>
</feature>
<evidence type="ECO:0000256" key="4">
    <source>
        <dbReference type="PROSITE-ProRule" id="PRU00146"/>
    </source>
</evidence>
<keyword evidence="2 4" id="KW-0863">Zinc-finger</keyword>
<accession>E3LYF2</accession>
<dbReference type="InterPro" id="IPR001965">
    <property type="entry name" value="Znf_PHD"/>
</dbReference>
<evidence type="ECO:0000256" key="5">
    <source>
        <dbReference type="SAM" id="MobiDB-lite"/>
    </source>
</evidence>
<dbReference type="SUPFAM" id="SSF57903">
    <property type="entry name" value="FYVE/PHD zinc finger"/>
    <property type="match status" value="2"/>
</dbReference>
<feature type="compositionally biased region" description="Basic residues" evidence="5">
    <location>
        <begin position="874"/>
        <end position="885"/>
    </location>
</feature>
<dbReference type="PROSITE" id="PS50016">
    <property type="entry name" value="ZF_PHD_2"/>
    <property type="match status" value="1"/>
</dbReference>
<feature type="region of interest" description="Disordered" evidence="5">
    <location>
        <begin position="638"/>
        <end position="671"/>
    </location>
</feature>
<dbReference type="EMBL" id="DS268419">
    <property type="protein sequence ID" value="EFO86798.1"/>
    <property type="molecule type" value="Genomic_DNA"/>
</dbReference>
<evidence type="ECO:0000259" key="6">
    <source>
        <dbReference type="PROSITE" id="PS50016"/>
    </source>
</evidence>
<dbReference type="OrthoDB" id="1919692at2759"/>